<evidence type="ECO:0000256" key="9">
    <source>
        <dbReference type="ARBA" id="ARBA00022833"/>
    </source>
</evidence>
<evidence type="ECO:0000256" key="13">
    <source>
        <dbReference type="ARBA" id="ARBA00023136"/>
    </source>
</evidence>
<keyword evidence="3 14" id="KW-1003">Cell membrane</keyword>
<proteinExistence type="inferred from homology"/>
<feature type="active site" evidence="15">
    <location>
        <position position="68"/>
    </location>
</feature>
<feature type="transmembrane region" description="Helical" evidence="14">
    <location>
        <begin position="47"/>
        <end position="66"/>
    </location>
</feature>
<keyword evidence="12 17" id="KW-0129">CBS domain</keyword>
<evidence type="ECO:0000256" key="17">
    <source>
        <dbReference type="PROSITE-ProRule" id="PRU00703"/>
    </source>
</evidence>
<evidence type="ECO:0000256" key="5">
    <source>
        <dbReference type="ARBA" id="ARBA00022692"/>
    </source>
</evidence>
<dbReference type="GO" id="GO:0005886">
    <property type="term" value="C:plasma membrane"/>
    <property type="evidence" value="ECO:0007669"/>
    <property type="project" value="UniProtKB-SubCell"/>
</dbReference>
<evidence type="ECO:0000256" key="7">
    <source>
        <dbReference type="ARBA" id="ARBA00022737"/>
    </source>
</evidence>
<dbReference type="Pfam" id="PF00571">
    <property type="entry name" value="CBS"/>
    <property type="match status" value="2"/>
</dbReference>
<dbReference type="SUPFAM" id="SSF54631">
    <property type="entry name" value="CBS-domain pair"/>
    <property type="match status" value="1"/>
</dbReference>
<keyword evidence="13 14" id="KW-0472">Membrane</keyword>
<accession>A0A2N3Y4E8</accession>
<keyword evidence="6 14" id="KW-0479">Metal-binding</keyword>
<evidence type="ECO:0000256" key="16">
    <source>
        <dbReference type="PIRSR" id="PIRSR006404-2"/>
    </source>
</evidence>
<keyword evidence="10 14" id="KW-1133">Transmembrane helix</keyword>
<feature type="binding site" evidence="16">
    <location>
        <position position="67"/>
    </location>
    <ligand>
        <name>Zn(2+)</name>
        <dbReference type="ChEBI" id="CHEBI:29105"/>
        <note>catalytic</note>
    </ligand>
</feature>
<dbReference type="EMBL" id="PJNB01000001">
    <property type="protein sequence ID" value="PKW17805.1"/>
    <property type="molecule type" value="Genomic_DNA"/>
</dbReference>
<dbReference type="STRING" id="994479.GCA_000194155_05656"/>
<keyword evidence="5 14" id="KW-0812">Transmembrane</keyword>
<dbReference type="InterPro" id="IPR046342">
    <property type="entry name" value="CBS_dom_sf"/>
</dbReference>
<keyword evidence="8 14" id="KW-0378">Hydrolase</keyword>
<dbReference type="PANTHER" id="PTHR39188:SF3">
    <property type="entry name" value="STAGE IV SPORULATION PROTEIN FB"/>
    <property type="match status" value="1"/>
</dbReference>
<dbReference type="Pfam" id="PF02163">
    <property type="entry name" value="Peptidase_M50"/>
    <property type="match status" value="2"/>
</dbReference>
<feature type="binding site" evidence="16">
    <location>
        <position position="71"/>
    </location>
    <ligand>
        <name>Zn(2+)</name>
        <dbReference type="ChEBI" id="CHEBI:29105"/>
        <note>catalytic</note>
    </ligand>
</feature>
<evidence type="ECO:0000256" key="11">
    <source>
        <dbReference type="ARBA" id="ARBA00023049"/>
    </source>
</evidence>
<evidence type="ECO:0000313" key="20">
    <source>
        <dbReference type="Proteomes" id="UP000233786"/>
    </source>
</evidence>
<keyword evidence="9 14" id="KW-0862">Zinc</keyword>
<evidence type="ECO:0000256" key="2">
    <source>
        <dbReference type="ARBA" id="ARBA00007931"/>
    </source>
</evidence>
<evidence type="ECO:0000259" key="18">
    <source>
        <dbReference type="PROSITE" id="PS51371"/>
    </source>
</evidence>
<keyword evidence="20" id="KW-1185">Reference proteome</keyword>
<evidence type="ECO:0000256" key="14">
    <source>
        <dbReference type="PIRNR" id="PIRNR006404"/>
    </source>
</evidence>
<feature type="transmembrane region" description="Helical" evidence="14">
    <location>
        <begin position="186"/>
        <end position="209"/>
    </location>
</feature>
<organism evidence="19 20">
    <name type="scientific">Saccharopolyspora spinosa</name>
    <dbReference type="NCBI Taxonomy" id="60894"/>
    <lineage>
        <taxon>Bacteria</taxon>
        <taxon>Bacillati</taxon>
        <taxon>Actinomycetota</taxon>
        <taxon>Actinomycetes</taxon>
        <taxon>Pseudonocardiales</taxon>
        <taxon>Pseudonocardiaceae</taxon>
        <taxon>Saccharopolyspora</taxon>
    </lineage>
</organism>
<dbReference type="GO" id="GO:0046872">
    <property type="term" value="F:metal ion binding"/>
    <property type="evidence" value="ECO:0007669"/>
    <property type="project" value="UniProtKB-UniRule"/>
</dbReference>
<dbReference type="InterPro" id="IPR000644">
    <property type="entry name" value="CBS_dom"/>
</dbReference>
<dbReference type="InterPro" id="IPR016483">
    <property type="entry name" value="UCP006404_Pept_M50_CBS"/>
</dbReference>
<evidence type="ECO:0000313" key="19">
    <source>
        <dbReference type="EMBL" id="PKW17805.1"/>
    </source>
</evidence>
<comment type="similarity">
    <text evidence="2 14">Belongs to the peptidase M50B family.</text>
</comment>
<feature type="transmembrane region" description="Helical" evidence="14">
    <location>
        <begin position="15"/>
        <end position="35"/>
    </location>
</feature>
<feature type="binding site" evidence="16">
    <location>
        <position position="166"/>
    </location>
    <ligand>
        <name>Zn(2+)</name>
        <dbReference type="ChEBI" id="CHEBI:29105"/>
        <note>catalytic</note>
    </ligand>
</feature>
<dbReference type="GO" id="GO:0006508">
    <property type="term" value="P:proteolysis"/>
    <property type="evidence" value="ECO:0007669"/>
    <property type="project" value="UniProtKB-KW"/>
</dbReference>
<evidence type="ECO:0000256" key="3">
    <source>
        <dbReference type="ARBA" id="ARBA00022475"/>
    </source>
</evidence>
<feature type="transmembrane region" description="Helical" evidence="14">
    <location>
        <begin position="143"/>
        <end position="165"/>
    </location>
</feature>
<dbReference type="PANTHER" id="PTHR39188">
    <property type="entry name" value="MEMBRANE-ASSOCIATED ZINC METALLOPROTEASE M50B"/>
    <property type="match status" value="1"/>
</dbReference>
<gene>
    <name evidence="19" type="ORF">A8926_5822</name>
</gene>
<comment type="subcellular location">
    <subcellularLocation>
        <location evidence="1 14">Cell membrane</location>
        <topology evidence="1 14">Multi-pass membrane protein</topology>
    </subcellularLocation>
</comment>
<protein>
    <recommendedName>
        <fullName evidence="14">Zinc metalloprotease</fullName>
    </recommendedName>
</protein>
<evidence type="ECO:0000256" key="4">
    <source>
        <dbReference type="ARBA" id="ARBA00022670"/>
    </source>
</evidence>
<feature type="domain" description="CBS" evidence="18">
    <location>
        <begin position="314"/>
        <end position="370"/>
    </location>
</feature>
<dbReference type="PROSITE" id="PS51371">
    <property type="entry name" value="CBS"/>
    <property type="match status" value="1"/>
</dbReference>
<dbReference type="PIRSF" id="PIRSF006404">
    <property type="entry name" value="UCP006404_Pept_M50_CBS"/>
    <property type="match status" value="1"/>
</dbReference>
<dbReference type="Proteomes" id="UP000233786">
    <property type="component" value="Unassembled WGS sequence"/>
</dbReference>
<evidence type="ECO:0000256" key="15">
    <source>
        <dbReference type="PIRSR" id="PIRSR006404-1"/>
    </source>
</evidence>
<sequence length="398" mass="41695">MRGTVPVGRLAGIRIGLHWSVLGIVVLVAAGLAVYQLPLAFPGHSSFAYALAGVAAAVLLVCSLLAHELAHAIVALRNGVAVEGITLWLLGGIARLRGEARSPGADLRISIVGPATSAAVGVIFGALAWGAARSDASDLIVGVLTYLALLNLVLAVFNLVPAAPLDGGRVLRAALWRWRGDRFKAAVWSARAGLGLGYLLIAAGFAQLITQGAAGLWWVLLGLFITNVAFAEERQARVGLALAGVRVRDVMSHPVEAVDGRLTVGDLLGSERGHASFPVLREDGSVGGLVSLRRVRSLAAHDRPTTALRDAACPMDRVPTAAPDEPLAAVLPRLSESTDGRILVFDDSRLVGIVSPSDISRTVVAHGLEVALPAAVEREANRKAPPSNWWYPGQPHSR</sequence>
<dbReference type="SMART" id="SM00116">
    <property type="entry name" value="CBS"/>
    <property type="match status" value="2"/>
</dbReference>
<dbReference type="OrthoDB" id="9781963at2"/>
<reference evidence="19" key="1">
    <citation type="submission" date="2017-12" db="EMBL/GenBank/DDBJ databases">
        <title>Sequencing the genomes of 1000 Actinobacteria strains.</title>
        <authorList>
            <person name="Klenk H.-P."/>
        </authorList>
    </citation>
    <scope>NUCLEOTIDE SEQUENCE [LARGE SCALE GENOMIC DNA]</scope>
    <source>
        <strain evidence="19">DSM 44228</strain>
    </source>
</reference>
<comment type="cofactor">
    <cofactor evidence="14 16">
        <name>Zn(2+)</name>
        <dbReference type="ChEBI" id="CHEBI:29105"/>
    </cofactor>
    <text evidence="14 16">Binds 1 zinc ion per subunit.</text>
</comment>
<feature type="transmembrane region" description="Helical" evidence="14">
    <location>
        <begin position="111"/>
        <end position="131"/>
    </location>
</feature>
<feature type="transmembrane region" description="Helical" evidence="14">
    <location>
        <begin position="215"/>
        <end position="231"/>
    </location>
</feature>
<dbReference type="AlphaFoldDB" id="A0A2N3Y4E8"/>
<dbReference type="RefSeq" id="WP_029535799.1">
    <property type="nucleotide sequence ID" value="NZ_CP061007.1"/>
</dbReference>
<name>A0A2N3Y4E8_SACSN</name>
<evidence type="ECO:0000256" key="1">
    <source>
        <dbReference type="ARBA" id="ARBA00004651"/>
    </source>
</evidence>
<comment type="caution">
    <text evidence="19">The sequence shown here is derived from an EMBL/GenBank/DDBJ whole genome shotgun (WGS) entry which is preliminary data.</text>
</comment>
<evidence type="ECO:0000256" key="12">
    <source>
        <dbReference type="ARBA" id="ARBA00023122"/>
    </source>
</evidence>
<keyword evidence="4 14" id="KW-0645">Protease</keyword>
<keyword evidence="11 14" id="KW-0482">Metalloprotease</keyword>
<dbReference type="Gene3D" id="3.10.580.10">
    <property type="entry name" value="CBS-domain"/>
    <property type="match status" value="1"/>
</dbReference>
<dbReference type="CDD" id="cd06164">
    <property type="entry name" value="S2P-M50_SpoIVFB_CBS"/>
    <property type="match status" value="1"/>
</dbReference>
<evidence type="ECO:0000256" key="6">
    <source>
        <dbReference type="ARBA" id="ARBA00022723"/>
    </source>
</evidence>
<evidence type="ECO:0000256" key="10">
    <source>
        <dbReference type="ARBA" id="ARBA00022989"/>
    </source>
</evidence>
<keyword evidence="7" id="KW-0677">Repeat</keyword>
<evidence type="ECO:0000256" key="8">
    <source>
        <dbReference type="ARBA" id="ARBA00022801"/>
    </source>
</evidence>
<dbReference type="GO" id="GO:0008237">
    <property type="term" value="F:metallopeptidase activity"/>
    <property type="evidence" value="ECO:0007669"/>
    <property type="project" value="UniProtKB-UniRule"/>
</dbReference>
<dbReference type="InterPro" id="IPR008915">
    <property type="entry name" value="Peptidase_M50"/>
</dbReference>